<dbReference type="EMBL" id="JANPWB010000009">
    <property type="protein sequence ID" value="KAJ1153492.1"/>
    <property type="molecule type" value="Genomic_DNA"/>
</dbReference>
<accession>A0AAV7RLC5</accession>
<dbReference type="AlphaFoldDB" id="A0AAV7RLC5"/>
<reference evidence="2" key="1">
    <citation type="journal article" date="2022" name="bioRxiv">
        <title>Sequencing and chromosome-scale assembly of the giantPleurodeles waltlgenome.</title>
        <authorList>
            <person name="Brown T."/>
            <person name="Elewa A."/>
            <person name="Iarovenko S."/>
            <person name="Subramanian E."/>
            <person name="Araus A.J."/>
            <person name="Petzold A."/>
            <person name="Susuki M."/>
            <person name="Suzuki K.-i.T."/>
            <person name="Hayashi T."/>
            <person name="Toyoda A."/>
            <person name="Oliveira C."/>
            <person name="Osipova E."/>
            <person name="Leigh N.D."/>
            <person name="Simon A."/>
            <person name="Yun M.H."/>
        </authorList>
    </citation>
    <scope>NUCLEOTIDE SEQUENCE</scope>
    <source>
        <strain evidence="2">20211129_DDA</strain>
        <tissue evidence="2">Liver</tissue>
    </source>
</reference>
<evidence type="ECO:0000313" key="3">
    <source>
        <dbReference type="Proteomes" id="UP001066276"/>
    </source>
</evidence>
<dbReference type="Proteomes" id="UP001066276">
    <property type="component" value="Chromosome 5"/>
</dbReference>
<evidence type="ECO:0000313" key="2">
    <source>
        <dbReference type="EMBL" id="KAJ1153492.1"/>
    </source>
</evidence>
<feature type="region of interest" description="Disordered" evidence="1">
    <location>
        <begin position="78"/>
        <end position="121"/>
    </location>
</feature>
<gene>
    <name evidence="2" type="ORF">NDU88_006251</name>
</gene>
<organism evidence="2 3">
    <name type="scientific">Pleurodeles waltl</name>
    <name type="common">Iberian ribbed newt</name>
    <dbReference type="NCBI Taxonomy" id="8319"/>
    <lineage>
        <taxon>Eukaryota</taxon>
        <taxon>Metazoa</taxon>
        <taxon>Chordata</taxon>
        <taxon>Craniata</taxon>
        <taxon>Vertebrata</taxon>
        <taxon>Euteleostomi</taxon>
        <taxon>Amphibia</taxon>
        <taxon>Batrachia</taxon>
        <taxon>Caudata</taxon>
        <taxon>Salamandroidea</taxon>
        <taxon>Salamandridae</taxon>
        <taxon>Pleurodelinae</taxon>
        <taxon>Pleurodeles</taxon>
    </lineage>
</organism>
<keyword evidence="3" id="KW-1185">Reference proteome</keyword>
<sequence length="216" mass="24428">MMAQGSKVVEALKVQDVEGSLRGEILRFEAQHRVAELVTEGCDNTLGLHGSEDLVKQKTVMKRQVSLVMPVKVWAPSGHRSEEGVVSEENVPTSREWPDESVDSGSRRSREMPTTSRSADLGDLGLTIYDKTLDYEDDQEIEEGEICDNGEQTMGKAILQVKGGRGNKERSFGVLQDSTIRTVKRNHRDKKDIRLMLVDRFRKLRTKVEQMGAWRR</sequence>
<comment type="caution">
    <text evidence="2">The sequence shown here is derived from an EMBL/GenBank/DDBJ whole genome shotgun (WGS) entry which is preliminary data.</text>
</comment>
<proteinExistence type="predicted"/>
<name>A0AAV7RLC5_PLEWA</name>
<evidence type="ECO:0000256" key="1">
    <source>
        <dbReference type="SAM" id="MobiDB-lite"/>
    </source>
</evidence>
<protein>
    <submittedName>
        <fullName evidence="2">Uncharacterized protein</fullName>
    </submittedName>
</protein>